<comment type="subcellular location">
    <subcellularLocation>
        <location evidence="3">Cytoplasm</location>
    </subcellularLocation>
</comment>
<dbReference type="eggNOG" id="COG0779">
    <property type="taxonomic scope" value="Bacteria"/>
</dbReference>
<dbReference type="HAMAP" id="MF_01077">
    <property type="entry name" value="RimP"/>
    <property type="match status" value="1"/>
</dbReference>
<dbReference type="GO" id="GO:0000028">
    <property type="term" value="P:ribosomal small subunit assembly"/>
    <property type="evidence" value="ECO:0007669"/>
    <property type="project" value="TreeGrafter"/>
</dbReference>
<evidence type="ECO:0000256" key="3">
    <source>
        <dbReference type="HAMAP-Rule" id="MF_01077"/>
    </source>
</evidence>
<reference evidence="5 7" key="1">
    <citation type="submission" date="2014-08" db="EMBL/GenBank/DDBJ databases">
        <title>Porphyromonas crevioricanis strain:COT-253_OH1447 Genome sequencing.</title>
        <authorList>
            <person name="Wallis C."/>
            <person name="Deusch O."/>
            <person name="O'Flynn C."/>
            <person name="Davis I."/>
            <person name="Jospin G."/>
            <person name="Darling A.E."/>
            <person name="Coil D.A."/>
            <person name="Alexiev A."/>
            <person name="Horsfall A."/>
            <person name="Kirkwood N."/>
            <person name="Harris S."/>
            <person name="Eisen J.A."/>
        </authorList>
    </citation>
    <scope>NUCLEOTIDE SEQUENCE [LARGE SCALE GENOMIC DNA]</scope>
    <source>
        <strain evidence="7">COT-253 OH1447</strain>
        <strain evidence="5">COT-253_OH1447</strain>
    </source>
</reference>
<feature type="domain" description="Ribosome maturation factor RimP N-terminal" evidence="4">
    <location>
        <begin position="23"/>
        <end position="76"/>
    </location>
</feature>
<keyword evidence="1 3" id="KW-0963">Cytoplasm</keyword>
<keyword evidence="2 3" id="KW-0690">Ribosome biogenesis</keyword>
<dbReference type="Proteomes" id="UP000249300">
    <property type="component" value="Chromosome 1"/>
</dbReference>
<dbReference type="NCBIfam" id="NF002531">
    <property type="entry name" value="PRK02001.1"/>
    <property type="match status" value="1"/>
</dbReference>
<dbReference type="Gene3D" id="3.30.300.70">
    <property type="entry name" value="RimP-like superfamily, N-terminal"/>
    <property type="match status" value="1"/>
</dbReference>
<dbReference type="EMBL" id="LS483447">
    <property type="protein sequence ID" value="SQH73592.1"/>
    <property type="molecule type" value="Genomic_DNA"/>
</dbReference>
<proteinExistence type="inferred from homology"/>
<evidence type="ECO:0000313" key="7">
    <source>
        <dbReference type="Proteomes" id="UP000030136"/>
    </source>
</evidence>
<evidence type="ECO:0000256" key="2">
    <source>
        <dbReference type="ARBA" id="ARBA00022517"/>
    </source>
</evidence>
<dbReference type="Proteomes" id="UP000030136">
    <property type="component" value="Unassembled WGS sequence"/>
</dbReference>
<name>A0A0A2FKG2_9PORP</name>
<organism evidence="5 7">
    <name type="scientific">Porphyromonas crevioricanis</name>
    <dbReference type="NCBI Taxonomy" id="393921"/>
    <lineage>
        <taxon>Bacteria</taxon>
        <taxon>Pseudomonadati</taxon>
        <taxon>Bacteroidota</taxon>
        <taxon>Bacteroidia</taxon>
        <taxon>Bacteroidales</taxon>
        <taxon>Porphyromonadaceae</taxon>
        <taxon>Porphyromonas</taxon>
    </lineage>
</organism>
<keyword evidence="8" id="KW-1185">Reference proteome</keyword>
<dbReference type="PANTHER" id="PTHR33867">
    <property type="entry name" value="RIBOSOME MATURATION FACTOR RIMP"/>
    <property type="match status" value="1"/>
</dbReference>
<dbReference type="Pfam" id="PF02576">
    <property type="entry name" value="RimP_N"/>
    <property type="match status" value="1"/>
</dbReference>
<dbReference type="GO" id="GO:0006412">
    <property type="term" value="P:translation"/>
    <property type="evidence" value="ECO:0007669"/>
    <property type="project" value="TreeGrafter"/>
</dbReference>
<comment type="similarity">
    <text evidence="3">Belongs to the RimP family.</text>
</comment>
<dbReference type="InterPro" id="IPR035956">
    <property type="entry name" value="RimP_N_sf"/>
</dbReference>
<dbReference type="EMBL" id="JQJC01000003">
    <property type="protein sequence ID" value="KGN96482.1"/>
    <property type="molecule type" value="Genomic_DNA"/>
</dbReference>
<accession>A0A0A2FKG2</accession>
<dbReference type="PANTHER" id="PTHR33867:SF1">
    <property type="entry name" value="RIBOSOME MATURATION FACTOR RIMP"/>
    <property type="match status" value="1"/>
</dbReference>
<dbReference type="InterPro" id="IPR028989">
    <property type="entry name" value="RimP_N"/>
</dbReference>
<evidence type="ECO:0000259" key="4">
    <source>
        <dbReference type="Pfam" id="PF02576"/>
    </source>
</evidence>
<dbReference type="OrthoDB" id="9789702at2"/>
<dbReference type="InterPro" id="IPR003728">
    <property type="entry name" value="Ribosome_maturation_RimP"/>
</dbReference>
<sequence length="155" mass="17374">MISKAEIEQIVETYLASDPCLFLVEVTVDSQNRITVTIDSDSSVDISICVALSKHIESCLDRDIEDFELEVGSAGISSPIVSLRQWQKYIDKPVEILLKTGVKEEGRLLFVDSASICLEVVRRIKPEGSKRKKDVPTEVQLALDDIKRACYKVEM</sequence>
<evidence type="ECO:0000313" key="6">
    <source>
        <dbReference type="EMBL" id="SQH73592.1"/>
    </source>
</evidence>
<dbReference type="AlphaFoldDB" id="A0A0A2FKG2"/>
<dbReference type="STRING" id="393921.HQ45_08855"/>
<reference evidence="6 8" key="2">
    <citation type="submission" date="2018-06" db="EMBL/GenBank/DDBJ databases">
        <authorList>
            <consortium name="Pathogen Informatics"/>
            <person name="Doyle S."/>
        </authorList>
    </citation>
    <scope>NUCLEOTIDE SEQUENCE [LARGE SCALE GENOMIC DNA]</scope>
    <source>
        <strain evidence="6 8">NCTC12858</strain>
    </source>
</reference>
<dbReference type="RefSeq" id="WP_023937711.1">
    <property type="nucleotide sequence ID" value="NZ_FUXH01000011.1"/>
</dbReference>
<gene>
    <name evidence="3" type="primary">rimP</name>
    <name evidence="5" type="ORF">HQ38_01495</name>
    <name evidence="6" type="ORF">NCTC12858_01455</name>
</gene>
<dbReference type="KEGG" id="pcre:NCTC12858_01455"/>
<dbReference type="SUPFAM" id="SSF75420">
    <property type="entry name" value="YhbC-like, N-terminal domain"/>
    <property type="match status" value="1"/>
</dbReference>
<evidence type="ECO:0000313" key="8">
    <source>
        <dbReference type="Proteomes" id="UP000249300"/>
    </source>
</evidence>
<evidence type="ECO:0000256" key="1">
    <source>
        <dbReference type="ARBA" id="ARBA00022490"/>
    </source>
</evidence>
<protein>
    <recommendedName>
        <fullName evidence="3">Ribosome maturation factor RimP</fullName>
    </recommendedName>
</protein>
<evidence type="ECO:0000313" key="5">
    <source>
        <dbReference type="EMBL" id="KGN96482.1"/>
    </source>
</evidence>
<comment type="function">
    <text evidence="3">Required for maturation of 30S ribosomal subunits.</text>
</comment>
<dbReference type="GO" id="GO:0005829">
    <property type="term" value="C:cytosol"/>
    <property type="evidence" value="ECO:0007669"/>
    <property type="project" value="TreeGrafter"/>
</dbReference>